<keyword evidence="2" id="KW-0175">Coiled coil</keyword>
<name>A0ABD1I5U5_SALDI</name>
<gene>
    <name evidence="4" type="ORF">AAHA92_06501</name>
</gene>
<comment type="caution">
    <text evidence="4">The sequence shown here is derived from an EMBL/GenBank/DDBJ whole genome shotgun (WGS) entry which is preliminary data.</text>
</comment>
<dbReference type="AlphaFoldDB" id="A0ABD1I5U5"/>
<reference evidence="4 5" key="1">
    <citation type="submission" date="2024-06" db="EMBL/GenBank/DDBJ databases">
        <title>A chromosome level genome sequence of Diviner's sage (Salvia divinorum).</title>
        <authorList>
            <person name="Ford S.A."/>
            <person name="Ro D.-K."/>
            <person name="Ness R.W."/>
            <person name="Phillips M.A."/>
        </authorList>
    </citation>
    <scope>NUCLEOTIDE SEQUENCE [LARGE SCALE GENOMIC DNA]</scope>
    <source>
        <strain evidence="4">SAF-2024a</strain>
        <tissue evidence="4">Leaf</tissue>
    </source>
</reference>
<evidence type="ECO:0000313" key="5">
    <source>
        <dbReference type="Proteomes" id="UP001567538"/>
    </source>
</evidence>
<keyword evidence="5" id="KW-1185">Reference proteome</keyword>
<evidence type="ECO:0000256" key="3">
    <source>
        <dbReference type="SAM" id="MobiDB-lite"/>
    </source>
</evidence>
<dbReference type="EMBL" id="JBEAFC010000003">
    <property type="protein sequence ID" value="KAL1564100.1"/>
    <property type="molecule type" value="Genomic_DNA"/>
</dbReference>
<evidence type="ECO:0000313" key="4">
    <source>
        <dbReference type="EMBL" id="KAL1564100.1"/>
    </source>
</evidence>
<dbReference type="Pfam" id="PF05701">
    <property type="entry name" value="WEMBL"/>
    <property type="match status" value="1"/>
</dbReference>
<dbReference type="InterPro" id="IPR008545">
    <property type="entry name" value="Web"/>
</dbReference>
<evidence type="ECO:0000256" key="1">
    <source>
        <dbReference type="ARBA" id="ARBA00005485"/>
    </source>
</evidence>
<feature type="coiled-coil region" evidence="2">
    <location>
        <begin position="197"/>
        <end position="232"/>
    </location>
</feature>
<dbReference type="Proteomes" id="UP001567538">
    <property type="component" value="Unassembled WGS sequence"/>
</dbReference>
<accession>A0ABD1I5U5</accession>
<protein>
    <submittedName>
        <fullName evidence="4">Uncharacterized protein</fullName>
    </submittedName>
</protein>
<proteinExistence type="inferred from homology"/>
<comment type="similarity">
    <text evidence="1">Belongs to the WEB family.</text>
</comment>
<evidence type="ECO:0000256" key="2">
    <source>
        <dbReference type="SAM" id="Coils"/>
    </source>
</evidence>
<feature type="coiled-coil region" evidence="2">
    <location>
        <begin position="26"/>
        <end position="140"/>
    </location>
</feature>
<feature type="region of interest" description="Disordered" evidence="3">
    <location>
        <begin position="265"/>
        <end position="287"/>
    </location>
</feature>
<sequence length="324" mass="37621">MESYSRIEKAMGENAGHLVEEGDDINDLLTAKTAELQKAMEDLKQANEEAVQSWLDSRPLIDELEKRQAELKAMRARVDKANSNIAELQAQLGPTDMCIKSAKDEEQNMRMMINDLNQEVHMMQEETEQLKAKIVKKRRRISKLKLGLRLKRQTIETFELTCEAVELESQAFSTSLAQALYYINNSEAANVMIQLTQEEYSCLKQEANERISDAERRILESAEEKLAAEKARDLAFRRLHSLHPHNRLWQSNIREQTTNMVIPRNPNKHRHVINSPTEAKPHRKSKNHYSFHVKKKESIFFRIKTFIVPCLTKYIKRPAVKRLA</sequence>
<organism evidence="4 5">
    <name type="scientific">Salvia divinorum</name>
    <name type="common">Maria pastora</name>
    <name type="synonym">Diviner's sage</name>
    <dbReference type="NCBI Taxonomy" id="28513"/>
    <lineage>
        <taxon>Eukaryota</taxon>
        <taxon>Viridiplantae</taxon>
        <taxon>Streptophyta</taxon>
        <taxon>Embryophyta</taxon>
        <taxon>Tracheophyta</taxon>
        <taxon>Spermatophyta</taxon>
        <taxon>Magnoliopsida</taxon>
        <taxon>eudicotyledons</taxon>
        <taxon>Gunneridae</taxon>
        <taxon>Pentapetalae</taxon>
        <taxon>asterids</taxon>
        <taxon>lamiids</taxon>
        <taxon>Lamiales</taxon>
        <taxon>Lamiaceae</taxon>
        <taxon>Nepetoideae</taxon>
        <taxon>Mentheae</taxon>
        <taxon>Salviinae</taxon>
        <taxon>Salvia</taxon>
        <taxon>Salvia subgen. Calosphace</taxon>
    </lineage>
</organism>